<evidence type="ECO:0000313" key="4">
    <source>
        <dbReference type="EMBL" id="KAK4135710.1"/>
    </source>
</evidence>
<reference evidence="4" key="1">
    <citation type="journal article" date="2023" name="Mol. Phylogenet. Evol.">
        <title>Genome-scale phylogeny and comparative genomics of the fungal order Sordariales.</title>
        <authorList>
            <person name="Hensen N."/>
            <person name="Bonometti L."/>
            <person name="Westerberg I."/>
            <person name="Brannstrom I.O."/>
            <person name="Guillou S."/>
            <person name="Cros-Aarteil S."/>
            <person name="Calhoun S."/>
            <person name="Haridas S."/>
            <person name="Kuo A."/>
            <person name="Mondo S."/>
            <person name="Pangilinan J."/>
            <person name="Riley R."/>
            <person name="LaButti K."/>
            <person name="Andreopoulos B."/>
            <person name="Lipzen A."/>
            <person name="Chen C."/>
            <person name="Yan M."/>
            <person name="Daum C."/>
            <person name="Ng V."/>
            <person name="Clum A."/>
            <person name="Steindorff A."/>
            <person name="Ohm R.A."/>
            <person name="Martin F."/>
            <person name="Silar P."/>
            <person name="Natvig D.O."/>
            <person name="Lalanne C."/>
            <person name="Gautier V."/>
            <person name="Ament-Velasquez S.L."/>
            <person name="Kruys A."/>
            <person name="Hutchinson M.I."/>
            <person name="Powell A.J."/>
            <person name="Barry K."/>
            <person name="Miller A.N."/>
            <person name="Grigoriev I.V."/>
            <person name="Debuchy R."/>
            <person name="Gladieux P."/>
            <person name="Hiltunen Thoren M."/>
            <person name="Johannesson H."/>
        </authorList>
    </citation>
    <scope>NUCLEOTIDE SEQUENCE</scope>
    <source>
        <strain evidence="4">CBS 123565</strain>
    </source>
</reference>
<feature type="transmembrane region" description="Helical" evidence="2">
    <location>
        <begin position="120"/>
        <end position="142"/>
    </location>
</feature>
<evidence type="ECO:0000259" key="3">
    <source>
        <dbReference type="SMART" id="SM00672"/>
    </source>
</evidence>
<protein>
    <submittedName>
        <fullName evidence="4">Glycosyltransferase family 90 protein</fullName>
    </submittedName>
</protein>
<accession>A0AAN6ZE35</accession>
<sequence>MWTPRFEGTDPVVVSASAAALCAVLRQHLASAEAEVPSEALCWAVLPILFTRTVRLNPKNASTASSISLCIAAAAVAVACCYTAEIGMIYLVPALTPLVLVAERRLWPESEDSRTSTSRLFSPLANTALGTTLAAVLAVVALSDSEWQSRGLPMVPLAALLVLYLYFIPRTAGRPLDRFLPHIDVEAAIVPLSWRVVAASVGAFGVQTVLFGLPSFEIAPTLLPLGLAKALSWYYTIRTARTASWCAATAIATFGMVASRDPSIQPTELAALLPVAASFVVLAQIIHMLPKHAKGRSALWVLMLVSLVPYLANVVAVARSAVPPGHGQSHEHPIETLIRNAKDDFERLLARQSKSYEAAALEYRRRYHAEPPPGFEAWYEFAVANQSPIIDEFDTIYTSVSPFWSRSGEEIRQTMLDAATEPGIDLWLCTFSGDTAETHCTHPTRKFDRHIAQLFNRLLGDVPGKLPDARFLVNHLDEPRVLIPPPSGRWRRGRFSVEDLSEQPTWNKITRYCPLHRTHTNTTDTTADDGSIDTFGLPLVTNRTAALDLCGHPEYRTMHGLFQSPASFRLIHGRVPVLSSGAPSTMSDILFPSPAYLEPEFLYRPADDPPWHRKARHLFWTGSTTGAVANPHTNPLTFHRQRFIHLTQHLPPTPVHTYLNLHPTSRNGTTPTPTPTPTTSTHLNPRHYRTAFTRLTQCTRAQCRAQRHRFRTAGRSPAAAAYGARLAFDADGNGISGRFRSLLASRAAVLKQTVLREWHDERLVPWAHYVPVSVGMGELAEVVRWFLEDGTGGEAARGVAARGAEWVGRGLREVDLAVYVWRLVLELGRVGDEGRGAGMPGGGGR</sequence>
<dbReference type="PANTHER" id="PTHR12203:SF61">
    <property type="entry name" value="CAPSULE PROTEIN"/>
    <property type="match status" value="1"/>
</dbReference>
<keyword evidence="5" id="KW-1185">Reference proteome</keyword>
<dbReference type="InterPro" id="IPR051091">
    <property type="entry name" value="O-Glucosyltr/Glycosyltrsf_90"/>
</dbReference>
<keyword evidence="2" id="KW-0812">Transmembrane</keyword>
<feature type="transmembrane region" description="Helical" evidence="2">
    <location>
        <begin position="269"/>
        <end position="286"/>
    </location>
</feature>
<dbReference type="PANTHER" id="PTHR12203">
    <property type="entry name" value="KDEL LYS-ASP-GLU-LEU CONTAINING - RELATED"/>
    <property type="match status" value="1"/>
</dbReference>
<dbReference type="EMBL" id="MU853405">
    <property type="protein sequence ID" value="KAK4135710.1"/>
    <property type="molecule type" value="Genomic_DNA"/>
</dbReference>
<reference evidence="4" key="2">
    <citation type="submission" date="2023-05" db="EMBL/GenBank/DDBJ databases">
        <authorList>
            <consortium name="Lawrence Berkeley National Laboratory"/>
            <person name="Steindorff A."/>
            <person name="Hensen N."/>
            <person name="Bonometti L."/>
            <person name="Westerberg I."/>
            <person name="Brannstrom I.O."/>
            <person name="Guillou S."/>
            <person name="Cros-Aarteil S."/>
            <person name="Calhoun S."/>
            <person name="Haridas S."/>
            <person name="Kuo A."/>
            <person name="Mondo S."/>
            <person name="Pangilinan J."/>
            <person name="Riley R."/>
            <person name="Labutti K."/>
            <person name="Andreopoulos B."/>
            <person name="Lipzen A."/>
            <person name="Chen C."/>
            <person name="Yanf M."/>
            <person name="Daum C."/>
            <person name="Ng V."/>
            <person name="Clum A."/>
            <person name="Ohm R."/>
            <person name="Martin F."/>
            <person name="Silar P."/>
            <person name="Natvig D."/>
            <person name="Lalanne C."/>
            <person name="Gautier V."/>
            <person name="Ament-Velasquez S.L."/>
            <person name="Kruys A."/>
            <person name="Hutchinson M.I."/>
            <person name="Powell A.J."/>
            <person name="Barry K."/>
            <person name="Miller A.N."/>
            <person name="Grigoriev I.V."/>
            <person name="Debuchy R."/>
            <person name="Gladieux P."/>
            <person name="Thoren M.H."/>
            <person name="Johannesson H."/>
        </authorList>
    </citation>
    <scope>NUCLEOTIDE SEQUENCE</scope>
    <source>
        <strain evidence="4">CBS 123565</strain>
    </source>
</reference>
<comment type="caution">
    <text evidence="4">The sequence shown here is derived from an EMBL/GenBank/DDBJ whole genome shotgun (WGS) entry which is preliminary data.</text>
</comment>
<feature type="region of interest" description="Disordered" evidence="1">
    <location>
        <begin position="664"/>
        <end position="684"/>
    </location>
</feature>
<feature type="transmembrane region" description="Helical" evidence="2">
    <location>
        <begin position="233"/>
        <end position="257"/>
    </location>
</feature>
<organism evidence="4 5">
    <name type="scientific">Trichocladium antarcticum</name>
    <dbReference type="NCBI Taxonomy" id="1450529"/>
    <lineage>
        <taxon>Eukaryota</taxon>
        <taxon>Fungi</taxon>
        <taxon>Dikarya</taxon>
        <taxon>Ascomycota</taxon>
        <taxon>Pezizomycotina</taxon>
        <taxon>Sordariomycetes</taxon>
        <taxon>Sordariomycetidae</taxon>
        <taxon>Sordariales</taxon>
        <taxon>Chaetomiaceae</taxon>
        <taxon>Trichocladium</taxon>
    </lineage>
</organism>
<feature type="transmembrane region" description="Helical" evidence="2">
    <location>
        <begin position="154"/>
        <end position="172"/>
    </location>
</feature>
<proteinExistence type="predicted"/>
<evidence type="ECO:0000256" key="2">
    <source>
        <dbReference type="SAM" id="Phobius"/>
    </source>
</evidence>
<evidence type="ECO:0000256" key="1">
    <source>
        <dbReference type="SAM" id="MobiDB-lite"/>
    </source>
</evidence>
<keyword evidence="2" id="KW-0472">Membrane</keyword>
<dbReference type="AlphaFoldDB" id="A0AAN6ZE35"/>
<dbReference type="SMART" id="SM00672">
    <property type="entry name" value="CAP10"/>
    <property type="match status" value="1"/>
</dbReference>
<dbReference type="Pfam" id="PF05686">
    <property type="entry name" value="Glyco_transf_90"/>
    <property type="match status" value="1"/>
</dbReference>
<feature type="domain" description="Glycosyl transferase CAP10" evidence="3">
    <location>
        <begin position="536"/>
        <end position="831"/>
    </location>
</feature>
<gene>
    <name evidence="4" type="ORF">BT67DRAFT_461396</name>
</gene>
<feature type="transmembrane region" description="Helical" evidence="2">
    <location>
        <begin position="298"/>
        <end position="318"/>
    </location>
</feature>
<dbReference type="Proteomes" id="UP001304895">
    <property type="component" value="Unassembled WGS sequence"/>
</dbReference>
<dbReference type="InterPro" id="IPR006598">
    <property type="entry name" value="CAP10"/>
</dbReference>
<name>A0AAN6ZE35_9PEZI</name>
<keyword evidence="2" id="KW-1133">Transmembrane helix</keyword>
<evidence type="ECO:0000313" key="5">
    <source>
        <dbReference type="Proteomes" id="UP001304895"/>
    </source>
</evidence>